<evidence type="ECO:0000313" key="1">
    <source>
        <dbReference type="EMBL" id="ARN23562.1"/>
    </source>
</evidence>
<proteinExistence type="predicted"/>
<reference evidence="1 2" key="1">
    <citation type="submission" date="2016-04" db="EMBL/GenBank/DDBJ databases">
        <title>Complete genome sequence of natural rubber-degrading, novel Gram-negative bacterium, Rhizobacter gummiphilus strain NS21.</title>
        <authorList>
            <person name="Tabata M."/>
            <person name="Kasai D."/>
            <person name="Fukuda M."/>
        </authorList>
    </citation>
    <scope>NUCLEOTIDE SEQUENCE [LARGE SCALE GENOMIC DNA]</scope>
    <source>
        <strain evidence="1 2">NS21</strain>
    </source>
</reference>
<evidence type="ECO:0000313" key="2">
    <source>
        <dbReference type="Proteomes" id="UP000193427"/>
    </source>
</evidence>
<sequence length="193" mass="20812">MTATLLSVNRAKATEIEIGGRPVLTGILKRSVDGPVAVRPMGLDGDEQADLSVHGGLSKAVYAYPSEHYPFWQTVRAQAKVAGWNDPLPHGAMGENLTLSGLLETQVWVGDLLKFPDCTLAVSEPRFPCFKFNAAMGFNQAVKLMAANAWCGFYLAVREPGTITAGQGFEVIPGPREVGIEEIFRGKTGAHKR</sequence>
<dbReference type="KEGG" id="rgu:A4W93_28735"/>
<dbReference type="InterPro" id="IPR011037">
    <property type="entry name" value="Pyrv_Knase-like_insert_dom_sf"/>
</dbReference>
<name>A0A1W6LH00_9BURK</name>
<dbReference type="GO" id="GO:0030151">
    <property type="term" value="F:molybdenum ion binding"/>
    <property type="evidence" value="ECO:0007669"/>
    <property type="project" value="InterPro"/>
</dbReference>
<keyword evidence="2" id="KW-1185">Reference proteome</keyword>
<dbReference type="GO" id="GO:0030170">
    <property type="term" value="F:pyridoxal phosphate binding"/>
    <property type="evidence" value="ECO:0007669"/>
    <property type="project" value="InterPro"/>
</dbReference>
<dbReference type="InterPro" id="IPR005302">
    <property type="entry name" value="MoCF_Sase_C"/>
</dbReference>
<dbReference type="AlphaFoldDB" id="A0A1W6LH00"/>
<dbReference type="SUPFAM" id="SSF50800">
    <property type="entry name" value="PK beta-barrel domain-like"/>
    <property type="match status" value="1"/>
</dbReference>
<dbReference type="OrthoDB" id="9786134at2"/>
<organism evidence="1 2">
    <name type="scientific">Piscinibacter gummiphilus</name>
    <dbReference type="NCBI Taxonomy" id="946333"/>
    <lineage>
        <taxon>Bacteria</taxon>
        <taxon>Pseudomonadati</taxon>
        <taxon>Pseudomonadota</taxon>
        <taxon>Betaproteobacteria</taxon>
        <taxon>Burkholderiales</taxon>
        <taxon>Sphaerotilaceae</taxon>
        <taxon>Piscinibacter</taxon>
    </lineage>
</organism>
<dbReference type="PANTHER" id="PTHR30212:SF2">
    <property type="entry name" value="PROTEIN YIIM"/>
    <property type="match status" value="1"/>
</dbReference>
<gene>
    <name evidence="1" type="ORF">A4W93_28735</name>
</gene>
<dbReference type="Proteomes" id="UP000193427">
    <property type="component" value="Chromosome"/>
</dbReference>
<dbReference type="RefSeq" id="WP_085753889.1">
    <property type="nucleotide sequence ID" value="NZ_BSPR01000017.1"/>
</dbReference>
<dbReference type="PROSITE" id="PS51340">
    <property type="entry name" value="MOSC"/>
    <property type="match status" value="1"/>
</dbReference>
<dbReference type="InterPro" id="IPR052353">
    <property type="entry name" value="Benzoxazolinone_Detox_Enz"/>
</dbReference>
<dbReference type="Gene3D" id="2.40.33.20">
    <property type="entry name" value="PK beta-barrel domain-like"/>
    <property type="match status" value="1"/>
</dbReference>
<dbReference type="PANTHER" id="PTHR30212">
    <property type="entry name" value="PROTEIN YIIM"/>
    <property type="match status" value="1"/>
</dbReference>
<protein>
    <submittedName>
        <fullName evidence="1">Sulfurase</fullName>
    </submittedName>
</protein>
<dbReference type="STRING" id="946333.A4W93_28735"/>
<dbReference type="GO" id="GO:0003824">
    <property type="term" value="F:catalytic activity"/>
    <property type="evidence" value="ECO:0007669"/>
    <property type="project" value="InterPro"/>
</dbReference>
<dbReference type="Pfam" id="PF03473">
    <property type="entry name" value="MOSC"/>
    <property type="match status" value="1"/>
</dbReference>
<accession>A0A1W6LH00</accession>
<dbReference type="EMBL" id="CP015118">
    <property type="protein sequence ID" value="ARN23562.1"/>
    <property type="molecule type" value="Genomic_DNA"/>
</dbReference>